<dbReference type="EMBL" id="PFVS01000014">
    <property type="protein sequence ID" value="PJA83837.1"/>
    <property type="molecule type" value="Genomic_DNA"/>
</dbReference>
<keyword evidence="2" id="KW-1133">Transmembrane helix</keyword>
<evidence type="ECO:0000256" key="1">
    <source>
        <dbReference type="SAM" id="MobiDB-lite"/>
    </source>
</evidence>
<evidence type="ECO:0000313" key="4">
    <source>
        <dbReference type="Proteomes" id="UP000230178"/>
    </source>
</evidence>
<keyword evidence="2" id="KW-0812">Transmembrane</keyword>
<dbReference type="SUPFAM" id="SSF82171">
    <property type="entry name" value="DPP6 N-terminal domain-like"/>
    <property type="match status" value="1"/>
</dbReference>
<gene>
    <name evidence="3" type="ORF">CO146_00415</name>
</gene>
<protein>
    <submittedName>
        <fullName evidence="3">Uncharacterized protein</fullName>
    </submittedName>
</protein>
<dbReference type="AlphaFoldDB" id="A0A2M7Z401"/>
<name>A0A2M7Z401_9BACT</name>
<feature type="compositionally biased region" description="Polar residues" evidence="1">
    <location>
        <begin position="8"/>
        <end position="23"/>
    </location>
</feature>
<reference evidence="4" key="1">
    <citation type="submission" date="2017-09" db="EMBL/GenBank/DDBJ databases">
        <title>Depth-based differentiation of microbial function through sediment-hosted aquifers and enrichment of novel symbionts in the deep terrestrial subsurface.</title>
        <authorList>
            <person name="Probst A.J."/>
            <person name="Ladd B."/>
            <person name="Jarett J.K."/>
            <person name="Geller-Mcgrath D.E."/>
            <person name="Sieber C.M.K."/>
            <person name="Emerson J.B."/>
            <person name="Anantharaman K."/>
            <person name="Thomas B.C."/>
            <person name="Malmstrom R."/>
            <person name="Stieglmeier M."/>
            <person name="Klingl A."/>
            <person name="Woyke T."/>
            <person name="Ryan C.M."/>
            <person name="Banfield J.F."/>
        </authorList>
    </citation>
    <scope>NUCLEOTIDE SEQUENCE [LARGE SCALE GENOMIC DNA]</scope>
</reference>
<dbReference type="Proteomes" id="UP000230178">
    <property type="component" value="Unassembled WGS sequence"/>
</dbReference>
<comment type="caution">
    <text evidence="3">The sequence shown here is derived from an EMBL/GenBank/DDBJ whole genome shotgun (WGS) entry which is preliminary data.</text>
</comment>
<sequence>MDIPQTIIGNMEQNHSPLPSTPTEAPIKDNREKLRKPVMFFVVVLAIVLLSFGFYIYKMRNRVSQSKNDLSIQKLDEQTKKSISEKLLIIERETKFMAFIRNGDVWIKNIDEGQEEKITSHPVLKIKQRHLYGGQWITDDYSNEFYQLPKISPDGKFLVYLGINKSIFEEIKEYEAELATESAEVKNSGNSVAFFPPGISYSWNIYDLDRKIVIEPEIDVNIKNDKEKIREIQNGPFGSMEWLNQNLIFSFISGLNSYALRIDYSQDRPPTAIIINTGNNTCGLLCGMFNGSYANDRTSFLVRSSPDGTKLLLPQGQVKDVTNPQERALIPDSCGGSVSAEETLVIDNITKKLINFSKTNLCRIYIGDWYKDNQNFIQLEHYADKSAWFVKRSVLSPSLEADKLFQDSDFFFNSPIYLSPDNRYVMYFSGKYEAENTGRRDLRIRNLTTNEYFDVLDITQKQIKLNLNRIAYPTWDANSKYVYFKISTNNNLGYAIKFNIENKEVAVLAEDVDQLNVN</sequence>
<accession>A0A2M7Z401</accession>
<evidence type="ECO:0000313" key="3">
    <source>
        <dbReference type="EMBL" id="PJA83837.1"/>
    </source>
</evidence>
<proteinExistence type="predicted"/>
<organism evidence="3 4">
    <name type="scientific">Candidatus Nealsonbacteria bacterium CG_4_9_14_3_um_filter_37_29</name>
    <dbReference type="NCBI Taxonomy" id="1974696"/>
    <lineage>
        <taxon>Bacteria</taxon>
        <taxon>Candidatus Nealsoniibacteriota</taxon>
    </lineage>
</organism>
<keyword evidence="2" id="KW-0472">Membrane</keyword>
<feature type="transmembrane region" description="Helical" evidence="2">
    <location>
        <begin position="38"/>
        <end position="57"/>
    </location>
</feature>
<evidence type="ECO:0000256" key="2">
    <source>
        <dbReference type="SAM" id="Phobius"/>
    </source>
</evidence>
<feature type="region of interest" description="Disordered" evidence="1">
    <location>
        <begin position="8"/>
        <end position="27"/>
    </location>
</feature>